<evidence type="ECO:0000256" key="5">
    <source>
        <dbReference type="SAM" id="Phobius"/>
    </source>
</evidence>
<keyword evidence="5" id="KW-0472">Membrane</keyword>
<dbReference type="Pfam" id="PF05421">
    <property type="entry name" value="DUF751"/>
    <property type="match status" value="1"/>
</dbReference>
<keyword evidence="4 6" id="KW-0934">Plastid</keyword>
<evidence type="ECO:0000313" key="6">
    <source>
        <dbReference type="EMBL" id="QDH81694.1"/>
    </source>
</evidence>
<evidence type="ECO:0000256" key="2">
    <source>
        <dbReference type="ARBA" id="ARBA00010985"/>
    </source>
</evidence>
<dbReference type="InterPro" id="IPR008470">
    <property type="entry name" value="Uncharacterised_Ycf33"/>
</dbReference>
<protein>
    <recommendedName>
        <fullName evidence="3">Uncharacterized protein ycf33</fullName>
    </recommendedName>
</protein>
<keyword evidence="6" id="KW-0150">Chloroplast</keyword>
<comment type="subcellular location">
    <subcellularLocation>
        <location evidence="1">Plastid</location>
    </subcellularLocation>
</comment>
<evidence type="ECO:0000256" key="1">
    <source>
        <dbReference type="ARBA" id="ARBA00004474"/>
    </source>
</evidence>
<sequence length="65" mass="7438">MLLFWKNVGQFPRFFITSLLGLVFILLSPVLQQAKKSNLNKILTVLLFVTLLFILLGILNAMFNL</sequence>
<feature type="transmembrane region" description="Helical" evidence="5">
    <location>
        <begin position="43"/>
        <end position="63"/>
    </location>
</feature>
<proteinExistence type="inferred from homology"/>
<keyword evidence="5" id="KW-1133">Transmembrane helix</keyword>
<gene>
    <name evidence="6" type="primary">ycf33</name>
</gene>
<reference evidence="6" key="1">
    <citation type="submission" date="2019-02" db="EMBL/GenBank/DDBJ databases">
        <title>Dictyochophyceae plastid genomes reveal unusual variability of their organisation.</title>
        <authorList>
            <person name="Han K.Y."/>
            <person name="Maciszewski K."/>
            <person name="Graf L."/>
            <person name="Andersen R.A."/>
            <person name="Karnkowska A."/>
            <person name="Yoon H.S."/>
        </authorList>
    </citation>
    <scope>NUCLEOTIDE SEQUENCE</scope>
</reference>
<feature type="transmembrane region" description="Helical" evidence="5">
    <location>
        <begin position="12"/>
        <end position="31"/>
    </location>
</feature>
<keyword evidence="5" id="KW-0812">Transmembrane</keyword>
<evidence type="ECO:0000256" key="4">
    <source>
        <dbReference type="ARBA" id="ARBA00022640"/>
    </source>
</evidence>
<dbReference type="RefSeq" id="YP_009677033.1">
    <property type="nucleotide sequence ID" value="NC_043929.1"/>
</dbReference>
<dbReference type="EMBL" id="MK561359">
    <property type="protein sequence ID" value="QDH81694.1"/>
    <property type="molecule type" value="Genomic_DNA"/>
</dbReference>
<organism evidence="6">
    <name type="scientific">Octactis speculum</name>
    <dbReference type="NCBI Taxonomy" id="3111310"/>
    <lineage>
        <taxon>Eukaryota</taxon>
        <taxon>Sar</taxon>
        <taxon>Stramenopiles</taxon>
        <taxon>Ochrophyta</taxon>
        <taxon>Dictyochophyceae</taxon>
        <taxon>Dictyochales</taxon>
        <taxon>Dictyochaceae</taxon>
        <taxon>Octactis</taxon>
    </lineage>
</organism>
<name>A0A514CPL1_9STRA</name>
<dbReference type="GO" id="GO:0009536">
    <property type="term" value="C:plastid"/>
    <property type="evidence" value="ECO:0007669"/>
    <property type="project" value="UniProtKB-SubCell"/>
</dbReference>
<comment type="similarity">
    <text evidence="2">Belongs to the ycf33 family.</text>
</comment>
<dbReference type="GeneID" id="40868878"/>
<evidence type="ECO:0000256" key="3">
    <source>
        <dbReference type="ARBA" id="ARBA00021584"/>
    </source>
</evidence>
<dbReference type="AlphaFoldDB" id="A0A514CPL1"/>
<geneLocation type="chloroplast" evidence="6"/>
<accession>A0A514CPL1</accession>